<evidence type="ECO:0000259" key="3">
    <source>
        <dbReference type="PROSITE" id="PS50234"/>
    </source>
</evidence>
<organism evidence="4 5">
    <name type="scientific">Stieleria bergensis</name>
    <dbReference type="NCBI Taxonomy" id="2528025"/>
    <lineage>
        <taxon>Bacteria</taxon>
        <taxon>Pseudomonadati</taxon>
        <taxon>Planctomycetota</taxon>
        <taxon>Planctomycetia</taxon>
        <taxon>Pirellulales</taxon>
        <taxon>Pirellulaceae</taxon>
        <taxon>Stieleria</taxon>
    </lineage>
</organism>
<keyword evidence="2" id="KW-0472">Membrane</keyword>
<feature type="compositionally biased region" description="Acidic residues" evidence="1">
    <location>
        <begin position="925"/>
        <end position="935"/>
    </location>
</feature>
<dbReference type="OrthoDB" id="9805121at2"/>
<dbReference type="PROSITE" id="PS50234">
    <property type="entry name" value="VWFA"/>
    <property type="match status" value="1"/>
</dbReference>
<dbReference type="Proteomes" id="UP000315003">
    <property type="component" value="Chromosome"/>
</dbReference>
<feature type="compositionally biased region" description="Low complexity" evidence="1">
    <location>
        <begin position="462"/>
        <end position="478"/>
    </location>
</feature>
<dbReference type="Gene3D" id="3.40.50.410">
    <property type="entry name" value="von Willebrand factor, type A domain"/>
    <property type="match status" value="1"/>
</dbReference>
<dbReference type="SMART" id="SM00327">
    <property type="entry name" value="VWA"/>
    <property type="match status" value="1"/>
</dbReference>
<keyword evidence="2" id="KW-1133">Transmembrane helix</keyword>
<dbReference type="PANTHER" id="PTHR48125:SF10">
    <property type="entry name" value="OS12G0136300 PROTEIN"/>
    <property type="match status" value="1"/>
</dbReference>
<protein>
    <submittedName>
        <fullName evidence="4">von Willebrand factor</fullName>
    </submittedName>
</protein>
<feature type="transmembrane region" description="Helical" evidence="2">
    <location>
        <begin position="116"/>
        <end position="137"/>
    </location>
</feature>
<feature type="compositionally biased region" description="Polar residues" evidence="1">
    <location>
        <begin position="255"/>
        <end position="270"/>
    </location>
</feature>
<evidence type="ECO:0000256" key="1">
    <source>
        <dbReference type="SAM" id="MobiDB-lite"/>
    </source>
</evidence>
<dbReference type="InterPro" id="IPR021908">
    <property type="entry name" value="YfbK_C"/>
</dbReference>
<dbReference type="RefSeq" id="WP_145276332.1">
    <property type="nucleotide sequence ID" value="NZ_CP036272.1"/>
</dbReference>
<evidence type="ECO:0000313" key="4">
    <source>
        <dbReference type="EMBL" id="QDT61933.1"/>
    </source>
</evidence>
<feature type="region of interest" description="Disordered" evidence="1">
    <location>
        <begin position="161"/>
        <end position="550"/>
    </location>
</feature>
<dbReference type="EMBL" id="CP036272">
    <property type="protein sequence ID" value="QDT61933.1"/>
    <property type="molecule type" value="Genomic_DNA"/>
</dbReference>
<keyword evidence="5" id="KW-1185">Reference proteome</keyword>
<feature type="region of interest" description="Disordered" evidence="1">
    <location>
        <begin position="915"/>
        <end position="940"/>
    </location>
</feature>
<gene>
    <name evidence="4" type="ORF">SV7mr_44740</name>
</gene>
<evidence type="ECO:0000256" key="2">
    <source>
        <dbReference type="SAM" id="Phobius"/>
    </source>
</evidence>
<dbReference type="AlphaFoldDB" id="A0A517T0S8"/>
<evidence type="ECO:0000313" key="5">
    <source>
        <dbReference type="Proteomes" id="UP000315003"/>
    </source>
</evidence>
<dbReference type="Pfam" id="PF12450">
    <property type="entry name" value="vWF_A"/>
    <property type="match status" value="1"/>
</dbReference>
<feature type="compositionally biased region" description="Basic and acidic residues" evidence="1">
    <location>
        <begin position="390"/>
        <end position="404"/>
    </location>
</feature>
<dbReference type="InterPro" id="IPR002035">
    <property type="entry name" value="VWF_A"/>
</dbReference>
<dbReference type="SUPFAM" id="SSF53300">
    <property type="entry name" value="vWA-like"/>
    <property type="match status" value="1"/>
</dbReference>
<dbReference type="InterPro" id="IPR022156">
    <property type="entry name" value="Uncharacterised_YfbK_N"/>
</dbReference>
<feature type="compositionally biased region" description="Basic and acidic residues" evidence="1">
    <location>
        <begin position="528"/>
        <end position="538"/>
    </location>
</feature>
<dbReference type="CDD" id="cd01465">
    <property type="entry name" value="vWA_subgroup"/>
    <property type="match status" value="1"/>
</dbReference>
<feature type="compositionally biased region" description="Basic and acidic residues" evidence="1">
    <location>
        <begin position="335"/>
        <end position="355"/>
    </location>
</feature>
<dbReference type="Pfam" id="PF12034">
    <property type="entry name" value="YfbK_C"/>
    <property type="match status" value="1"/>
</dbReference>
<name>A0A517T0S8_9BACT</name>
<keyword evidence="2" id="KW-0812">Transmembrane</keyword>
<dbReference type="PANTHER" id="PTHR48125">
    <property type="entry name" value="LP07818P1"/>
    <property type="match status" value="1"/>
</dbReference>
<sequence length="1045" mass="111245">MTDSPNTPREFNDDSLDHVWDDPRVTSYVMHELADEELQAFEAELDADPALQLAVQQAREITTELESVFAVPSSSEAGPLKLEPERKEAILAATQWGNSPPTNNIEPSSSRGRSRALRLVITLLASAAAIIIVLNVAPRYTDFDMAEYNVKQAVEPLARDLAGNAPPAGANETPQATPPESTAGAELADTKAPSTKAVAADVTALDAEDERLIGEMKDEPTTKPPALGGARMGAARSLNVPAEAATETMAEESDGNGQPEGNTESVSRSAKTAPAAVSPMMRSMPAADLPGNVPPSGAVPMAVQPSAAPPQADTEAPRASQPPTPAMGARMAAPRRTEKATSTESTQKEPARGDADALGPAGSGSAGFGSANFADAGPMKPDAGNPADKPTGELADKSETRPLGREPLAMNSLQQTRPRSSVLPMPNAAPGDGEPSEAQPPSVPAGDALPTVQDLFGGGSDPQAMRQQAQQPAPTQSQNGQESGQQAAFGIRKNVNRRAIKPTPEERSNGTAEMEADFAESTSTPNANDRKFASKDEGQETEAVPDGSRYANIARNPFISAKQHPESTFSVDVDTASYTKVRQLLRHHTRPRRDAVRIEEMVNYFEYDYQAPQQQEPHPFRADVSIAECPWYDGHQLARVAIQGRRISNQQRPACNLVFLLDTSGSMSEPNKLPLVVFGMKSLTKQLRPDDRVTIVTYAGSAGVAINGAKGDQREKIISKLDSLTAAGRTNGSQGIKLAYDSARNHFIEGGVNRVILCSDGDFNVGMTDDDALVSLIKEQASSGVFLTALGFGMDNHNDAMMEKISGAGNGNYAFINSQAESTKVLGKELNSTLVTIAKDVKLQIKFDPKQIAQYRLIGYENRRLAAGDLHNDKKDGGDIGAGHQVTAFYELIPTGPNQPTATPMILPATADGNAAANAAPAESDPPEDETEPPESDQNAGNAMTVLLSYKQPDEGTGQTLEIGVNPVVVPFGDADQDFRFAASVASFGMQLRSLRSSDTNKAGTWNLKDVIRTAKGSMEKDRYELKAEFVELVEIADKLNADRQ</sequence>
<feature type="domain" description="VWFA" evidence="3">
    <location>
        <begin position="656"/>
        <end position="834"/>
    </location>
</feature>
<feature type="compositionally biased region" description="Basic and acidic residues" evidence="1">
    <location>
        <begin position="210"/>
        <end position="221"/>
    </location>
</feature>
<dbReference type="InterPro" id="IPR036465">
    <property type="entry name" value="vWFA_dom_sf"/>
</dbReference>
<dbReference type="Pfam" id="PF00092">
    <property type="entry name" value="VWA"/>
    <property type="match status" value="1"/>
</dbReference>
<feature type="compositionally biased region" description="Low complexity" evidence="1">
    <location>
        <begin position="368"/>
        <end position="377"/>
    </location>
</feature>
<reference evidence="4 5" key="1">
    <citation type="submission" date="2019-02" db="EMBL/GenBank/DDBJ databases">
        <title>Deep-cultivation of Planctomycetes and their phenomic and genomic characterization uncovers novel biology.</title>
        <authorList>
            <person name="Wiegand S."/>
            <person name="Jogler M."/>
            <person name="Boedeker C."/>
            <person name="Pinto D."/>
            <person name="Vollmers J."/>
            <person name="Rivas-Marin E."/>
            <person name="Kohn T."/>
            <person name="Peeters S.H."/>
            <person name="Heuer A."/>
            <person name="Rast P."/>
            <person name="Oberbeckmann S."/>
            <person name="Bunk B."/>
            <person name="Jeske O."/>
            <person name="Meyerdierks A."/>
            <person name="Storesund J.E."/>
            <person name="Kallscheuer N."/>
            <person name="Luecker S."/>
            <person name="Lage O.M."/>
            <person name="Pohl T."/>
            <person name="Merkel B.J."/>
            <person name="Hornburger P."/>
            <person name="Mueller R.-W."/>
            <person name="Bruemmer F."/>
            <person name="Labrenz M."/>
            <person name="Spormann A.M."/>
            <person name="Op den Camp H."/>
            <person name="Overmann J."/>
            <person name="Amann R."/>
            <person name="Jetten M.S.M."/>
            <person name="Mascher T."/>
            <person name="Medema M.H."/>
            <person name="Devos D.P."/>
            <person name="Kaster A.-K."/>
            <person name="Ovreas L."/>
            <person name="Rohde M."/>
            <person name="Galperin M.Y."/>
            <person name="Jogler C."/>
        </authorList>
    </citation>
    <scope>NUCLEOTIDE SEQUENCE [LARGE SCALE GENOMIC DNA]</scope>
    <source>
        <strain evidence="4 5">SV_7m_r</strain>
    </source>
</reference>
<accession>A0A517T0S8</accession>
<proteinExistence type="predicted"/>